<comment type="caution">
    <text evidence="1">The sequence shown here is derived from an EMBL/GenBank/DDBJ whole genome shotgun (WGS) entry which is preliminary data.</text>
</comment>
<accession>A0AAV7NI87</accession>
<dbReference type="EMBL" id="JANPWB010000012">
    <property type="protein sequence ID" value="KAJ1114864.1"/>
    <property type="molecule type" value="Genomic_DNA"/>
</dbReference>
<reference evidence="1" key="1">
    <citation type="journal article" date="2022" name="bioRxiv">
        <title>Sequencing and chromosome-scale assembly of the giantPleurodeles waltlgenome.</title>
        <authorList>
            <person name="Brown T."/>
            <person name="Elewa A."/>
            <person name="Iarovenko S."/>
            <person name="Subramanian E."/>
            <person name="Araus A.J."/>
            <person name="Petzold A."/>
            <person name="Susuki M."/>
            <person name="Suzuki K.-i.T."/>
            <person name="Hayashi T."/>
            <person name="Toyoda A."/>
            <person name="Oliveira C."/>
            <person name="Osipova E."/>
            <person name="Leigh N.D."/>
            <person name="Simon A."/>
            <person name="Yun M.H."/>
        </authorList>
    </citation>
    <scope>NUCLEOTIDE SEQUENCE</scope>
    <source>
        <strain evidence="1">20211129_DDA</strain>
        <tissue evidence="1">Liver</tissue>
    </source>
</reference>
<name>A0AAV7NI87_PLEWA</name>
<dbReference type="Proteomes" id="UP001066276">
    <property type="component" value="Chromosome 8"/>
</dbReference>
<sequence length="111" mass="12105">MGGSKEVLGPQATAEEPSHVKLLAAIQGARVALEEKIETVAVGLNLLRTDLHKVSDNIKVAEGSIVDLQTERRKPRIVEGIGITMDMDLKGHLMNLYYTKGEECFSQTMIG</sequence>
<gene>
    <name evidence="1" type="ORF">NDU88_003094</name>
</gene>
<evidence type="ECO:0000313" key="1">
    <source>
        <dbReference type="EMBL" id="KAJ1114864.1"/>
    </source>
</evidence>
<dbReference type="AlphaFoldDB" id="A0AAV7NI87"/>
<proteinExistence type="predicted"/>
<protein>
    <submittedName>
        <fullName evidence="1">Uncharacterized protein</fullName>
    </submittedName>
</protein>
<organism evidence="1 2">
    <name type="scientific">Pleurodeles waltl</name>
    <name type="common">Iberian ribbed newt</name>
    <dbReference type="NCBI Taxonomy" id="8319"/>
    <lineage>
        <taxon>Eukaryota</taxon>
        <taxon>Metazoa</taxon>
        <taxon>Chordata</taxon>
        <taxon>Craniata</taxon>
        <taxon>Vertebrata</taxon>
        <taxon>Euteleostomi</taxon>
        <taxon>Amphibia</taxon>
        <taxon>Batrachia</taxon>
        <taxon>Caudata</taxon>
        <taxon>Salamandroidea</taxon>
        <taxon>Salamandridae</taxon>
        <taxon>Pleurodelinae</taxon>
        <taxon>Pleurodeles</taxon>
    </lineage>
</organism>
<keyword evidence="2" id="KW-1185">Reference proteome</keyword>
<evidence type="ECO:0000313" key="2">
    <source>
        <dbReference type="Proteomes" id="UP001066276"/>
    </source>
</evidence>